<proteinExistence type="predicted"/>
<dbReference type="GeneID" id="33936386"/>
<dbReference type="Proteomes" id="UP000078397">
    <property type="component" value="Unassembled WGS sequence"/>
</dbReference>
<protein>
    <submittedName>
        <fullName evidence="1">Uncharacterized protein</fullName>
    </submittedName>
</protein>
<sequence>MDSTIIISDKSPHQFSHECKNLTLISIPSQAANPINTQKVQLNHRSPVQKTENGRIAQTTWSLPIFSIDEAVAPKHRPHASHMTLNKTKKHTHSLHAYTKDHLKITAFPHPSSTSSAQQCQKVPAAAIRKLPTPYPSALPKSGCGN</sequence>
<dbReference type="EMBL" id="LSBJ02000001">
    <property type="protein sequence ID" value="OWT43439.1"/>
    <property type="molecule type" value="Genomic_DNA"/>
</dbReference>
<gene>
    <name evidence="1" type="ORF">VFPPC_17412</name>
</gene>
<dbReference type="RefSeq" id="XP_022285860.1">
    <property type="nucleotide sequence ID" value="XM_022429123.1"/>
</dbReference>
<evidence type="ECO:0000313" key="2">
    <source>
        <dbReference type="Proteomes" id="UP000078397"/>
    </source>
</evidence>
<name>A0A219AS69_METCM</name>
<evidence type="ECO:0000313" key="1">
    <source>
        <dbReference type="EMBL" id="OWT43439.1"/>
    </source>
</evidence>
<comment type="caution">
    <text evidence="1">The sequence shown here is derived from an EMBL/GenBank/DDBJ whole genome shotgun (WGS) entry which is preliminary data.</text>
</comment>
<dbReference type="KEGG" id="pchm:VFPPC_17412"/>
<dbReference type="AlphaFoldDB" id="A0A219AS69"/>
<organism evidence="1 2">
    <name type="scientific">Pochonia chlamydosporia 170</name>
    <dbReference type="NCBI Taxonomy" id="1380566"/>
    <lineage>
        <taxon>Eukaryota</taxon>
        <taxon>Fungi</taxon>
        <taxon>Dikarya</taxon>
        <taxon>Ascomycota</taxon>
        <taxon>Pezizomycotina</taxon>
        <taxon>Sordariomycetes</taxon>
        <taxon>Hypocreomycetidae</taxon>
        <taxon>Hypocreales</taxon>
        <taxon>Clavicipitaceae</taxon>
        <taxon>Pochonia</taxon>
    </lineage>
</organism>
<reference evidence="1 2" key="1">
    <citation type="journal article" date="2016" name="PLoS Pathog.">
        <title>Biosynthesis of antibiotic leucinostatins in bio-control fungus Purpureocillium lilacinum and their inhibition on phytophthora revealed by genome mining.</title>
        <authorList>
            <person name="Wang G."/>
            <person name="Liu Z."/>
            <person name="Lin R."/>
            <person name="Li E."/>
            <person name="Mao Z."/>
            <person name="Ling J."/>
            <person name="Yang Y."/>
            <person name="Yin W.B."/>
            <person name="Xie B."/>
        </authorList>
    </citation>
    <scope>NUCLEOTIDE SEQUENCE [LARGE SCALE GENOMIC DNA]</scope>
    <source>
        <strain evidence="1">170</strain>
    </source>
</reference>
<accession>A0A219AS69</accession>
<keyword evidence="2" id="KW-1185">Reference proteome</keyword>